<feature type="transmembrane region" description="Helical" evidence="2">
    <location>
        <begin position="717"/>
        <end position="738"/>
    </location>
</feature>
<feature type="transmembrane region" description="Helical" evidence="2">
    <location>
        <begin position="120"/>
        <end position="144"/>
    </location>
</feature>
<feature type="transmembrane region" description="Helical" evidence="2">
    <location>
        <begin position="12"/>
        <end position="28"/>
    </location>
</feature>
<accession>A0AA36GX35</accession>
<feature type="transmembrane region" description="Helical" evidence="2">
    <location>
        <begin position="156"/>
        <end position="175"/>
    </location>
</feature>
<protein>
    <recommendedName>
        <fullName evidence="3">Major facilitator superfamily (MFS) profile domain-containing protein</fullName>
    </recommendedName>
</protein>
<keyword evidence="2" id="KW-0472">Membrane</keyword>
<evidence type="ECO:0000256" key="1">
    <source>
        <dbReference type="ARBA" id="ARBA00004141"/>
    </source>
</evidence>
<evidence type="ECO:0000313" key="4">
    <source>
        <dbReference type="EMBL" id="CAJ0599889.1"/>
    </source>
</evidence>
<feature type="transmembrane region" description="Helical" evidence="2">
    <location>
        <begin position="841"/>
        <end position="863"/>
    </location>
</feature>
<dbReference type="EMBL" id="CATQJL010000223">
    <property type="protein sequence ID" value="CAJ0599889.1"/>
    <property type="molecule type" value="Genomic_DNA"/>
</dbReference>
<gene>
    <name evidence="4" type="ORF">CYNAS_LOCUS11872</name>
</gene>
<dbReference type="AlphaFoldDB" id="A0AA36GX35"/>
<feature type="transmembrane region" description="Helical" evidence="2">
    <location>
        <begin position="290"/>
        <end position="307"/>
    </location>
</feature>
<feature type="transmembrane region" description="Helical" evidence="2">
    <location>
        <begin position="586"/>
        <end position="606"/>
    </location>
</feature>
<feature type="transmembrane region" description="Helical" evidence="2">
    <location>
        <begin position="187"/>
        <end position="207"/>
    </location>
</feature>
<feature type="domain" description="Major facilitator superfamily (MFS) profile" evidence="3">
    <location>
        <begin position="22"/>
        <end position="436"/>
    </location>
</feature>
<dbReference type="Pfam" id="PF07690">
    <property type="entry name" value="MFS_1"/>
    <property type="match status" value="2"/>
</dbReference>
<feature type="transmembrane region" description="Helical" evidence="2">
    <location>
        <begin position="413"/>
        <end position="431"/>
    </location>
</feature>
<feature type="transmembrane region" description="Helical" evidence="2">
    <location>
        <begin position="443"/>
        <end position="460"/>
    </location>
</feature>
<proteinExistence type="predicted"/>
<feature type="transmembrane region" description="Helical" evidence="2">
    <location>
        <begin position="618"/>
        <end position="637"/>
    </location>
</feature>
<feature type="transmembrane region" description="Helical" evidence="2">
    <location>
        <begin position="499"/>
        <end position="516"/>
    </location>
</feature>
<feature type="transmembrane region" description="Helical" evidence="2">
    <location>
        <begin position="95"/>
        <end position="114"/>
    </location>
</feature>
<feature type="domain" description="Major facilitator superfamily (MFS) profile" evidence="3">
    <location>
        <begin position="453"/>
        <end position="867"/>
    </location>
</feature>
<evidence type="ECO:0000313" key="5">
    <source>
        <dbReference type="Proteomes" id="UP001176961"/>
    </source>
</evidence>
<feature type="transmembrane region" description="Helical" evidence="2">
    <location>
        <begin position="319"/>
        <end position="339"/>
    </location>
</feature>
<dbReference type="InterPro" id="IPR020846">
    <property type="entry name" value="MFS_dom"/>
</dbReference>
<keyword evidence="2" id="KW-0812">Transmembrane</keyword>
<dbReference type="PANTHER" id="PTHR45757:SF11">
    <property type="entry name" value="MAJOR FACILITATOR SUPERFAMILY (MFS) PROFILE DOMAIN-CONTAINING PROTEIN"/>
    <property type="match status" value="1"/>
</dbReference>
<feature type="transmembrane region" description="Helical" evidence="2">
    <location>
        <begin position="775"/>
        <end position="794"/>
    </location>
</feature>
<comment type="caution">
    <text evidence="4">The sequence shown here is derived from an EMBL/GenBank/DDBJ whole genome shotgun (WGS) entry which is preliminary data.</text>
</comment>
<dbReference type="GO" id="GO:0022857">
    <property type="term" value="F:transmembrane transporter activity"/>
    <property type="evidence" value="ECO:0007669"/>
    <property type="project" value="InterPro"/>
</dbReference>
<feature type="transmembrane region" description="Helical" evidence="2">
    <location>
        <begin position="552"/>
        <end position="574"/>
    </location>
</feature>
<dbReference type="Gene3D" id="1.20.1250.20">
    <property type="entry name" value="MFS general substrate transporter like domains"/>
    <property type="match status" value="3"/>
</dbReference>
<name>A0AA36GX35_CYLNA</name>
<sequence length="900" mass="99434">MSSDMSKEKSSLIRYVILIISMLLSTSIQSNQQALSFTVICMQDVVDSQATNETAKHHWLNDPAKKNALFSIVAVGQLIGIFPIVPAMQRIGLRYIFTFYGLVTACATLFLPLAVDLGHIYVAIARMLQGFSVAIAFVTVGAITSQWSVHRESGSYIAMLSAAAQLSSTITMPLASAFCESSFGWRYLYYTFGVSGVLLSLLFFVFYKDNPRKHRLVSSRELSAITLGKEEHIRKETVPYKEILKDRCIQAIFLTTFSGNTAFFIFLQFGPTYMNMALGFDVSETGFVTALPYALSLVLKFVAGPLFDLATFIPEKHRMIMFASISQGFMSLCFCVLAQTRNRLIAQIAYSGAIACNGLNIVGSIKCAQVVARQHVHFVIVCITLFGCIISFILPVLVTIVCPDNTVDEWSHLFLGVSVFVIITNIPFLFLARALMGREKSSVIRYIVLIISLLLNTSILSNQQALNFTLICMQDVVDLQTTNETAHQHWLIDPAKKNALFSFVAVGQLVGTLLVVPAMQQIGLRKLFTINGLVTAFATLFLPLAVDFGHEYVVIARILQGFSLSIVFVAVGAITSQWSVHRESGTYIAVLSSAFQLSSAITMPIASAFCESSLGWRYLYYTFGAFGLFLSLLYFIFYKDDPRKHRLISPKELSAITLGKEEHIRKEAVPYKKILSDRCIQAVLLSTLSGNAAFFTFLQFGPIYMNMALDFDVAETGYSIGLAYTLSLVVKYVAGPLFDIATFMSEKHRMIMFASLSQVFVSLSFWILSQKVSKFLAQIACTGVIASNGLNIVGTIKCAQVVARQHVHFVIVCITLIGCVISFFLPVLVTVICPNSTAEEWSLLFIGLGIFVILTNVPFLFLAESEPASWTKRTPKCSSIEQGTRTIEDGGAISHEQPKN</sequence>
<keyword evidence="5" id="KW-1185">Reference proteome</keyword>
<feature type="transmembrane region" description="Helical" evidence="2">
    <location>
        <begin position="377"/>
        <end position="401"/>
    </location>
</feature>
<dbReference type="SUPFAM" id="SSF103473">
    <property type="entry name" value="MFS general substrate transporter"/>
    <property type="match status" value="2"/>
</dbReference>
<dbReference type="InterPro" id="IPR011701">
    <property type="entry name" value="MFS"/>
</dbReference>
<dbReference type="GO" id="GO:0016020">
    <property type="term" value="C:membrane"/>
    <property type="evidence" value="ECO:0007669"/>
    <property type="project" value="UniProtKB-SubCell"/>
</dbReference>
<organism evidence="4 5">
    <name type="scientific">Cylicocyclus nassatus</name>
    <name type="common">Nematode worm</name>
    <dbReference type="NCBI Taxonomy" id="53992"/>
    <lineage>
        <taxon>Eukaryota</taxon>
        <taxon>Metazoa</taxon>
        <taxon>Ecdysozoa</taxon>
        <taxon>Nematoda</taxon>
        <taxon>Chromadorea</taxon>
        <taxon>Rhabditida</taxon>
        <taxon>Rhabditina</taxon>
        <taxon>Rhabditomorpha</taxon>
        <taxon>Strongyloidea</taxon>
        <taxon>Strongylidae</taxon>
        <taxon>Cylicocyclus</taxon>
    </lineage>
</organism>
<keyword evidence="2" id="KW-1133">Transmembrane helix</keyword>
<comment type="subcellular location">
    <subcellularLocation>
        <location evidence="1">Membrane</location>
        <topology evidence="1">Multi-pass membrane protein</topology>
    </subcellularLocation>
</comment>
<evidence type="ECO:0000256" key="2">
    <source>
        <dbReference type="SAM" id="Phobius"/>
    </source>
</evidence>
<dbReference type="PANTHER" id="PTHR45757">
    <property type="entry name" value="PROTEIN CBG23364-RELATED"/>
    <property type="match status" value="1"/>
</dbReference>
<feature type="transmembrane region" description="Helical" evidence="2">
    <location>
        <begin position="68"/>
        <end position="88"/>
    </location>
</feature>
<feature type="transmembrane region" description="Helical" evidence="2">
    <location>
        <begin position="806"/>
        <end position="829"/>
    </location>
</feature>
<feature type="transmembrane region" description="Helical" evidence="2">
    <location>
        <begin position="345"/>
        <end position="365"/>
    </location>
</feature>
<feature type="transmembrane region" description="Helical" evidence="2">
    <location>
        <begin position="750"/>
        <end position="769"/>
    </location>
</feature>
<feature type="transmembrane region" description="Helical" evidence="2">
    <location>
        <begin position="682"/>
        <end position="705"/>
    </location>
</feature>
<reference evidence="4" key="1">
    <citation type="submission" date="2023-07" db="EMBL/GenBank/DDBJ databases">
        <authorList>
            <consortium name="CYATHOMIX"/>
        </authorList>
    </citation>
    <scope>NUCLEOTIDE SEQUENCE</scope>
    <source>
        <strain evidence="4">N/A</strain>
    </source>
</reference>
<feature type="transmembrane region" description="Helical" evidence="2">
    <location>
        <begin position="528"/>
        <end position="546"/>
    </location>
</feature>
<evidence type="ECO:0000259" key="3">
    <source>
        <dbReference type="PROSITE" id="PS50850"/>
    </source>
</evidence>
<dbReference type="PROSITE" id="PS50850">
    <property type="entry name" value="MFS"/>
    <property type="match status" value="2"/>
</dbReference>
<dbReference type="Proteomes" id="UP001176961">
    <property type="component" value="Unassembled WGS sequence"/>
</dbReference>
<dbReference type="InterPro" id="IPR036259">
    <property type="entry name" value="MFS_trans_sf"/>
</dbReference>
<feature type="transmembrane region" description="Helical" evidence="2">
    <location>
        <begin position="251"/>
        <end position="270"/>
    </location>
</feature>